<accession>A0A078A3N4</accession>
<sequence>MTRLSDHRRSAIQRKRQECMNVLTESKKKSGFIEREVFNDMVSQNVMHGYIVEEIGNYNDLSVDEWNQEYDEIINELNAYAAQQLIEMTKFDELYHYEKYEQTNQREADQFAQTYDPTNNSFYICAICKRYVYRCDNFKLEDVMNRIMKYALEHREQCENEQRELCEEELYLKVSIKMMSDVIPMDDQGLDQQMTYEDSQVMLIECQSDKCTYFEFMEIK</sequence>
<proteinExistence type="predicted"/>
<dbReference type="Proteomes" id="UP000039865">
    <property type="component" value="Unassembled WGS sequence"/>
</dbReference>
<evidence type="ECO:0000313" key="1">
    <source>
        <dbReference type="EMBL" id="CDW75359.1"/>
    </source>
</evidence>
<keyword evidence="2" id="KW-1185">Reference proteome</keyword>
<gene>
    <name evidence="1" type="primary">Contig4015.g4303</name>
    <name evidence="1" type="ORF">STYLEM_4347</name>
</gene>
<protein>
    <submittedName>
        <fullName evidence="1">Uncharacterized protein</fullName>
    </submittedName>
</protein>
<dbReference type="EMBL" id="CCKQ01004206">
    <property type="protein sequence ID" value="CDW75359.1"/>
    <property type="molecule type" value="Genomic_DNA"/>
</dbReference>
<name>A0A078A3N4_STYLE</name>
<dbReference type="InParanoid" id="A0A078A3N4"/>
<dbReference type="AlphaFoldDB" id="A0A078A3N4"/>
<reference evidence="1 2" key="1">
    <citation type="submission" date="2014-06" db="EMBL/GenBank/DDBJ databases">
        <authorList>
            <person name="Swart Estienne"/>
        </authorList>
    </citation>
    <scope>NUCLEOTIDE SEQUENCE [LARGE SCALE GENOMIC DNA]</scope>
    <source>
        <strain evidence="1 2">130c</strain>
    </source>
</reference>
<organism evidence="1 2">
    <name type="scientific">Stylonychia lemnae</name>
    <name type="common">Ciliate</name>
    <dbReference type="NCBI Taxonomy" id="5949"/>
    <lineage>
        <taxon>Eukaryota</taxon>
        <taxon>Sar</taxon>
        <taxon>Alveolata</taxon>
        <taxon>Ciliophora</taxon>
        <taxon>Intramacronucleata</taxon>
        <taxon>Spirotrichea</taxon>
        <taxon>Stichotrichia</taxon>
        <taxon>Sporadotrichida</taxon>
        <taxon>Oxytrichidae</taxon>
        <taxon>Stylonychinae</taxon>
        <taxon>Stylonychia</taxon>
    </lineage>
</organism>
<evidence type="ECO:0000313" key="2">
    <source>
        <dbReference type="Proteomes" id="UP000039865"/>
    </source>
</evidence>